<organism evidence="4">
    <name type="scientific">Chromera velia CCMP2878</name>
    <dbReference type="NCBI Taxonomy" id="1169474"/>
    <lineage>
        <taxon>Eukaryota</taxon>
        <taxon>Sar</taxon>
        <taxon>Alveolata</taxon>
        <taxon>Colpodellida</taxon>
        <taxon>Chromeraceae</taxon>
        <taxon>Chromera</taxon>
    </lineage>
</organism>
<dbReference type="PANTHER" id="PTHR24189">
    <property type="entry name" value="MYOTROPHIN"/>
    <property type="match status" value="1"/>
</dbReference>
<gene>
    <name evidence="4" type="ORF">Cvel_12645.t1.CR2</name>
</gene>
<sequence length="459" mass="50956">MSTSSKRDLVLSKLEALKSSLSRCFDNAMKRIEMVENGIRNEGMQDEVGGAFNTFPLDISPEMEKTHIDTIEELETKLTCFNRKLQCKLEPLVAQHFKLDVGSLFEVGVGEVVRSFRPIAAEITQEELASFIKGENNGEDLRLFLKVGADINGLVSGQSALMKAVAENHEESLMLLLDDNPDLEVKSAEGSQRPGSTVLMFACDRRRWRMAKSLLNSGASVSAVAADGLKIVQAACKVQFSFMPDFDNYVNLREQEEVICEITKRMSSSEMEDLTISKSSGVGRYPLLHFAVENNFMNLAEVCLYRGHDINAVDDNDNTALHCAVKQCVVDGVAFLLRHGADVRLAGFQGKTALHYICDSSVTAMLRWSRVEVRQEILEMLLSHGSPVNALDALDRTPLRALAQTSDALRWEALMSVLLEHGASLHTRNRYGVSVYDYLQGEGLLSRLPERFRGVAQTT</sequence>
<dbReference type="AlphaFoldDB" id="A0A0K6SB62"/>
<dbReference type="EMBL" id="CDMZ01005771">
    <property type="protein sequence ID" value="CUC10822.1"/>
    <property type="molecule type" value="Genomic_DNA"/>
</dbReference>
<dbReference type="InterPro" id="IPR002110">
    <property type="entry name" value="Ankyrin_rpt"/>
</dbReference>
<reference evidence="4" key="1">
    <citation type="submission" date="2014-11" db="EMBL/GenBank/DDBJ databases">
        <title>Molecular phylogeny of cliff fern family Woodsiaceae with morphological implications.</title>
        <authorList>
            <person name="Shao Y.-Z."/>
            <person name="Wei R."/>
            <person name="Zhang X.-C."/>
        </authorList>
    </citation>
    <scope>NUCLEOTIDE SEQUENCE</scope>
</reference>
<feature type="repeat" description="ANK" evidence="3">
    <location>
        <begin position="316"/>
        <end position="348"/>
    </location>
</feature>
<keyword evidence="1" id="KW-0677">Repeat</keyword>
<dbReference type="Pfam" id="PF12796">
    <property type="entry name" value="Ank_2"/>
    <property type="match status" value="2"/>
</dbReference>
<protein>
    <submittedName>
        <fullName evidence="4">Uncharacterized protein</fullName>
    </submittedName>
</protein>
<evidence type="ECO:0000256" key="2">
    <source>
        <dbReference type="ARBA" id="ARBA00023043"/>
    </source>
</evidence>
<dbReference type="VEuPathDB" id="CryptoDB:Cvel_12645"/>
<evidence type="ECO:0000313" key="4">
    <source>
        <dbReference type="EMBL" id="CUC10822.1"/>
    </source>
</evidence>
<name>A0A0K6SB62_9ALVE</name>
<dbReference type="Gene3D" id="1.25.40.20">
    <property type="entry name" value="Ankyrin repeat-containing domain"/>
    <property type="match status" value="3"/>
</dbReference>
<dbReference type="SUPFAM" id="SSF48403">
    <property type="entry name" value="Ankyrin repeat"/>
    <property type="match status" value="1"/>
</dbReference>
<dbReference type="PANTHER" id="PTHR24189:SF50">
    <property type="entry name" value="ANKYRIN REPEAT AND SOCS BOX PROTEIN 2"/>
    <property type="match status" value="1"/>
</dbReference>
<dbReference type="InterPro" id="IPR050745">
    <property type="entry name" value="Multifunctional_regulatory"/>
</dbReference>
<dbReference type="SMART" id="SM00248">
    <property type="entry name" value="ANK"/>
    <property type="match status" value="5"/>
</dbReference>
<dbReference type="PROSITE" id="PS50297">
    <property type="entry name" value="ANK_REP_REGION"/>
    <property type="match status" value="1"/>
</dbReference>
<dbReference type="PhylomeDB" id="A0A0K6SB62"/>
<accession>A0A0K6SB62</accession>
<evidence type="ECO:0000256" key="1">
    <source>
        <dbReference type="ARBA" id="ARBA00022737"/>
    </source>
</evidence>
<proteinExistence type="predicted"/>
<dbReference type="PROSITE" id="PS50088">
    <property type="entry name" value="ANK_REPEAT"/>
    <property type="match status" value="2"/>
</dbReference>
<dbReference type="InterPro" id="IPR036770">
    <property type="entry name" value="Ankyrin_rpt-contain_sf"/>
</dbReference>
<evidence type="ECO:0000256" key="3">
    <source>
        <dbReference type="PROSITE-ProRule" id="PRU00023"/>
    </source>
</evidence>
<feature type="repeat" description="ANK" evidence="3">
    <location>
        <begin position="156"/>
        <end position="188"/>
    </location>
</feature>
<keyword evidence="2 3" id="KW-0040">ANK repeat</keyword>